<name>A0AAI9Z669_9PEZI</name>
<dbReference type="RefSeq" id="XP_060317668.1">
    <property type="nucleotide sequence ID" value="XM_060451403.1"/>
</dbReference>
<evidence type="ECO:0000313" key="1">
    <source>
        <dbReference type="EMBL" id="KAK1534465.1"/>
    </source>
</evidence>
<comment type="caution">
    <text evidence="1">The sequence shown here is derived from an EMBL/GenBank/DDBJ whole genome shotgun (WGS) entry which is preliminary data.</text>
</comment>
<dbReference type="EMBL" id="MOOE01000003">
    <property type="protein sequence ID" value="KAK1534465.1"/>
    <property type="molecule type" value="Genomic_DNA"/>
</dbReference>
<dbReference type="Proteomes" id="UP001240678">
    <property type="component" value="Unassembled WGS sequence"/>
</dbReference>
<reference evidence="1 2" key="1">
    <citation type="submission" date="2016-10" db="EMBL/GenBank/DDBJ databases">
        <title>The genome sequence of Colletotrichum fioriniae PJ7.</title>
        <authorList>
            <person name="Baroncelli R."/>
        </authorList>
    </citation>
    <scope>NUCLEOTIDE SEQUENCE [LARGE SCALE GENOMIC DNA]</scope>
    <source>
        <strain evidence="1 2">IMI 309622</strain>
    </source>
</reference>
<keyword evidence="2" id="KW-1185">Reference proteome</keyword>
<protein>
    <submittedName>
        <fullName evidence="1">Uncharacterized protein</fullName>
    </submittedName>
</protein>
<gene>
    <name evidence="1" type="ORF">CCOS01_03217</name>
</gene>
<proteinExistence type="predicted"/>
<dbReference type="GeneID" id="85334950"/>
<sequence>MTCHAGLWAFSRVTCTTNFHTIPKRGFVAKSSKTNAPTPVCVVGRASPTSISFDFLNVNAVSEGAAKSETERPALEERKRSWTKPRIRWFTASENRCPLRDQTESAAGQDYRTSQMMATRSSPESDGCEGNDAGTVQALLAPWFPGRRTVYLMTPRPSGGRRAADSTLQYWRASAALGNGKRQTLKVPPANYRELLRLTPVAPHRCEVRVI</sequence>
<organism evidence="1 2">
    <name type="scientific">Colletotrichum costaricense</name>
    <dbReference type="NCBI Taxonomy" id="1209916"/>
    <lineage>
        <taxon>Eukaryota</taxon>
        <taxon>Fungi</taxon>
        <taxon>Dikarya</taxon>
        <taxon>Ascomycota</taxon>
        <taxon>Pezizomycotina</taxon>
        <taxon>Sordariomycetes</taxon>
        <taxon>Hypocreomycetidae</taxon>
        <taxon>Glomerellales</taxon>
        <taxon>Glomerellaceae</taxon>
        <taxon>Colletotrichum</taxon>
        <taxon>Colletotrichum acutatum species complex</taxon>
    </lineage>
</organism>
<accession>A0AAI9Z669</accession>
<dbReference type="AlphaFoldDB" id="A0AAI9Z669"/>
<evidence type="ECO:0000313" key="2">
    <source>
        <dbReference type="Proteomes" id="UP001240678"/>
    </source>
</evidence>